<reference evidence="7 8" key="1">
    <citation type="journal article" date="2016" name="Nat. Commun.">
        <title>Thousands of microbial genomes shed light on interconnected biogeochemical processes in an aquifer system.</title>
        <authorList>
            <person name="Anantharaman K."/>
            <person name="Brown C.T."/>
            <person name="Hug L.A."/>
            <person name="Sharon I."/>
            <person name="Castelle C.J."/>
            <person name="Probst A.J."/>
            <person name="Thomas B.C."/>
            <person name="Singh A."/>
            <person name="Wilkins M.J."/>
            <person name="Karaoz U."/>
            <person name="Brodie E.L."/>
            <person name="Williams K.H."/>
            <person name="Hubbard S.S."/>
            <person name="Banfield J.F."/>
        </authorList>
    </citation>
    <scope>NUCLEOTIDE SEQUENCE [LARGE SCALE GENOMIC DNA]</scope>
</reference>
<dbReference type="STRING" id="1817772.A2527_10850"/>
<dbReference type="SUPFAM" id="SSF102114">
    <property type="entry name" value="Radical SAM enzymes"/>
    <property type="match status" value="1"/>
</dbReference>
<evidence type="ECO:0000259" key="6">
    <source>
        <dbReference type="Pfam" id="PF04055"/>
    </source>
</evidence>
<dbReference type="InterPro" id="IPR007197">
    <property type="entry name" value="rSAM"/>
</dbReference>
<accession>A0A1F6GGD0</accession>
<comment type="caution">
    <text evidence="7">The sequence shown here is derived from an EMBL/GenBank/DDBJ whole genome shotgun (WGS) entry which is preliminary data.</text>
</comment>
<dbReference type="Pfam" id="PF04055">
    <property type="entry name" value="Radical_SAM"/>
    <property type="match status" value="1"/>
</dbReference>
<comment type="cofactor">
    <cofactor evidence="1">
        <name>[4Fe-4S] cluster</name>
        <dbReference type="ChEBI" id="CHEBI:49883"/>
    </cofactor>
</comment>
<dbReference type="GO" id="GO:0003824">
    <property type="term" value="F:catalytic activity"/>
    <property type="evidence" value="ECO:0007669"/>
    <property type="project" value="InterPro"/>
</dbReference>
<name>A0A1F6GGD0_9PROT</name>
<keyword evidence="5" id="KW-0411">Iron-sulfur</keyword>
<evidence type="ECO:0000313" key="7">
    <source>
        <dbReference type="EMBL" id="OGG97157.1"/>
    </source>
</evidence>
<evidence type="ECO:0000256" key="1">
    <source>
        <dbReference type="ARBA" id="ARBA00001966"/>
    </source>
</evidence>
<protein>
    <recommendedName>
        <fullName evidence="6">Radical SAM core domain-containing protein</fullName>
    </recommendedName>
</protein>
<dbReference type="InterPro" id="IPR013785">
    <property type="entry name" value="Aldolase_TIM"/>
</dbReference>
<evidence type="ECO:0000256" key="3">
    <source>
        <dbReference type="ARBA" id="ARBA00022723"/>
    </source>
</evidence>
<dbReference type="GO" id="GO:0046872">
    <property type="term" value="F:metal ion binding"/>
    <property type="evidence" value="ECO:0007669"/>
    <property type="project" value="UniProtKB-KW"/>
</dbReference>
<proteinExistence type="predicted"/>
<dbReference type="EMBL" id="MFNE01000004">
    <property type="protein sequence ID" value="OGG97157.1"/>
    <property type="molecule type" value="Genomic_DNA"/>
</dbReference>
<dbReference type="Proteomes" id="UP000178449">
    <property type="component" value="Unassembled WGS sequence"/>
</dbReference>
<sequence length="272" mass="30415">MADLDTKSHPRQGGPGKYVYLVKSRRAGGLSLGINLNADKKCNFDCAYCQVQRSSGGIPNPSIDEILSELEPFLKSYQQAGHWQGMQIKDFALAGDGEPSLFGPLPELLNSLMKLKTKYQLSAKIVLFTNGAKITRLDLDSVWPQYFGGNNQVWFKLDFWDQPSYLRVNGAKGDRGQVLEKLLHLGQRYPLTLQACFFKPEALAEVDLWAAQAWVDQLKGLLNQGLKVEKLQIYTLARPPKEKQLAPYSLGELNQIGSLIRSQLNLDLALYA</sequence>
<keyword evidence="2" id="KW-0949">S-adenosyl-L-methionine</keyword>
<keyword evidence="4" id="KW-0408">Iron</keyword>
<dbReference type="InterPro" id="IPR058240">
    <property type="entry name" value="rSAM_sf"/>
</dbReference>
<evidence type="ECO:0000313" key="8">
    <source>
        <dbReference type="Proteomes" id="UP000178449"/>
    </source>
</evidence>
<dbReference type="Gene3D" id="3.20.20.70">
    <property type="entry name" value="Aldolase class I"/>
    <property type="match status" value="1"/>
</dbReference>
<dbReference type="CDD" id="cd01335">
    <property type="entry name" value="Radical_SAM"/>
    <property type="match status" value="1"/>
</dbReference>
<evidence type="ECO:0000256" key="5">
    <source>
        <dbReference type="ARBA" id="ARBA00023014"/>
    </source>
</evidence>
<keyword evidence="3" id="KW-0479">Metal-binding</keyword>
<evidence type="ECO:0000256" key="2">
    <source>
        <dbReference type="ARBA" id="ARBA00022691"/>
    </source>
</evidence>
<dbReference type="GO" id="GO:0051536">
    <property type="term" value="F:iron-sulfur cluster binding"/>
    <property type="evidence" value="ECO:0007669"/>
    <property type="project" value="UniProtKB-KW"/>
</dbReference>
<organism evidence="7 8">
    <name type="scientific">Candidatus Lambdaproteobacteria bacterium RIFOXYD2_FULL_50_16</name>
    <dbReference type="NCBI Taxonomy" id="1817772"/>
    <lineage>
        <taxon>Bacteria</taxon>
        <taxon>Pseudomonadati</taxon>
        <taxon>Pseudomonadota</taxon>
        <taxon>Candidatus Lambdaproteobacteria</taxon>
    </lineage>
</organism>
<gene>
    <name evidence="7" type="ORF">A2527_10850</name>
</gene>
<feature type="domain" description="Radical SAM core" evidence="6">
    <location>
        <begin position="41"/>
        <end position="188"/>
    </location>
</feature>
<dbReference type="AlphaFoldDB" id="A0A1F6GGD0"/>
<dbReference type="SFLD" id="SFLDS00029">
    <property type="entry name" value="Radical_SAM"/>
    <property type="match status" value="1"/>
</dbReference>
<evidence type="ECO:0000256" key="4">
    <source>
        <dbReference type="ARBA" id="ARBA00023004"/>
    </source>
</evidence>